<dbReference type="Pfam" id="PF07568">
    <property type="entry name" value="HisKA_2"/>
    <property type="match status" value="1"/>
</dbReference>
<dbReference type="Gene3D" id="3.30.450.20">
    <property type="entry name" value="PAS domain"/>
    <property type="match status" value="1"/>
</dbReference>
<evidence type="ECO:0000256" key="9">
    <source>
        <dbReference type="SAM" id="Coils"/>
    </source>
</evidence>
<dbReference type="CDD" id="cd00156">
    <property type="entry name" value="REC"/>
    <property type="match status" value="1"/>
</dbReference>
<evidence type="ECO:0000259" key="11">
    <source>
        <dbReference type="PROSITE" id="PS50110"/>
    </source>
</evidence>
<protein>
    <recommendedName>
        <fullName evidence="2">histidine kinase</fullName>
        <ecNumber evidence="2">2.7.13.3</ecNumber>
    </recommendedName>
</protein>
<dbReference type="GO" id="GO:0005524">
    <property type="term" value="F:ATP binding"/>
    <property type="evidence" value="ECO:0007669"/>
    <property type="project" value="UniProtKB-KW"/>
</dbReference>
<dbReference type="AlphaFoldDB" id="A0A7W6ADX7"/>
<proteinExistence type="predicted"/>
<dbReference type="SUPFAM" id="SSF52172">
    <property type="entry name" value="CheY-like"/>
    <property type="match status" value="1"/>
</dbReference>
<dbReference type="Gene3D" id="3.40.50.2300">
    <property type="match status" value="1"/>
</dbReference>
<evidence type="ECO:0000256" key="6">
    <source>
        <dbReference type="ARBA" id="ARBA00022777"/>
    </source>
</evidence>
<reference evidence="12 13" key="1">
    <citation type="submission" date="2020-08" db="EMBL/GenBank/DDBJ databases">
        <title>Genomic Encyclopedia of Type Strains, Phase IV (KMG-IV): sequencing the most valuable type-strain genomes for metagenomic binning, comparative biology and taxonomic classification.</title>
        <authorList>
            <person name="Goeker M."/>
        </authorList>
    </citation>
    <scope>NUCLEOTIDE SEQUENCE [LARGE SCALE GENOMIC DNA]</scope>
    <source>
        <strain evidence="12 13">DSM 19512</strain>
    </source>
</reference>
<evidence type="ECO:0000256" key="3">
    <source>
        <dbReference type="ARBA" id="ARBA00022553"/>
    </source>
</evidence>
<feature type="modified residue" description="4-aspartylphosphate" evidence="8">
    <location>
        <position position="36"/>
    </location>
</feature>
<feature type="domain" description="Response regulatory" evidence="11">
    <location>
        <begin position="1"/>
        <end position="101"/>
    </location>
</feature>
<organism evidence="12 13">
    <name type="scientific">Sphingomonas pseudosanguinis</name>
    <dbReference type="NCBI Taxonomy" id="413712"/>
    <lineage>
        <taxon>Bacteria</taxon>
        <taxon>Pseudomonadati</taxon>
        <taxon>Pseudomonadota</taxon>
        <taxon>Alphaproteobacteria</taxon>
        <taxon>Sphingomonadales</taxon>
        <taxon>Sphingomonadaceae</taxon>
        <taxon>Sphingomonas</taxon>
    </lineage>
</organism>
<dbReference type="PROSITE" id="PS50110">
    <property type="entry name" value="RESPONSE_REGULATORY"/>
    <property type="match status" value="1"/>
</dbReference>
<keyword evidence="13" id="KW-1185">Reference proteome</keyword>
<dbReference type="Pfam" id="PF02518">
    <property type="entry name" value="HATPase_c"/>
    <property type="match status" value="1"/>
</dbReference>
<dbReference type="InterPro" id="IPR036890">
    <property type="entry name" value="HATPase_C_sf"/>
</dbReference>
<evidence type="ECO:0000256" key="7">
    <source>
        <dbReference type="ARBA" id="ARBA00022840"/>
    </source>
</evidence>
<dbReference type="InterPro" id="IPR003594">
    <property type="entry name" value="HATPase_dom"/>
</dbReference>
<dbReference type="SUPFAM" id="SSF55874">
    <property type="entry name" value="ATPase domain of HSP90 chaperone/DNA topoisomerase II/histidine kinase"/>
    <property type="match status" value="1"/>
</dbReference>
<dbReference type="Gene3D" id="3.30.565.10">
    <property type="entry name" value="Histidine kinase-like ATPase, C-terminal domain"/>
    <property type="match status" value="1"/>
</dbReference>
<evidence type="ECO:0000256" key="4">
    <source>
        <dbReference type="ARBA" id="ARBA00022679"/>
    </source>
</evidence>
<dbReference type="GO" id="GO:0000160">
    <property type="term" value="P:phosphorelay signal transduction system"/>
    <property type="evidence" value="ECO:0007669"/>
    <property type="project" value="InterPro"/>
</dbReference>
<dbReference type="InterPro" id="IPR005467">
    <property type="entry name" value="His_kinase_dom"/>
</dbReference>
<dbReference type="GO" id="GO:0004673">
    <property type="term" value="F:protein histidine kinase activity"/>
    <property type="evidence" value="ECO:0007669"/>
    <property type="project" value="UniProtKB-EC"/>
</dbReference>
<comment type="catalytic activity">
    <reaction evidence="1">
        <text>ATP + protein L-histidine = ADP + protein N-phospho-L-histidine.</text>
        <dbReference type="EC" id="2.7.13.3"/>
    </reaction>
</comment>
<dbReference type="SMART" id="SM00387">
    <property type="entry name" value="HATPase_c"/>
    <property type="match status" value="1"/>
</dbReference>
<evidence type="ECO:0000256" key="5">
    <source>
        <dbReference type="ARBA" id="ARBA00022741"/>
    </source>
</evidence>
<dbReference type="PANTHER" id="PTHR41523:SF8">
    <property type="entry name" value="ETHYLENE RESPONSE SENSOR PROTEIN"/>
    <property type="match status" value="1"/>
</dbReference>
<accession>A0A7W6ADX7</accession>
<dbReference type="Proteomes" id="UP000538670">
    <property type="component" value="Unassembled WGS sequence"/>
</dbReference>
<keyword evidence="7" id="KW-0067">ATP-binding</keyword>
<dbReference type="InterPro" id="IPR001789">
    <property type="entry name" value="Sig_transdc_resp-reg_receiver"/>
</dbReference>
<keyword evidence="4" id="KW-0808">Transferase</keyword>
<keyword evidence="9" id="KW-0175">Coiled coil</keyword>
<dbReference type="PANTHER" id="PTHR41523">
    <property type="entry name" value="TWO-COMPONENT SYSTEM SENSOR PROTEIN"/>
    <property type="match status" value="1"/>
</dbReference>
<gene>
    <name evidence="12" type="ORF">GGR48_002904</name>
</gene>
<keyword evidence="3 8" id="KW-0597">Phosphoprotein</keyword>
<dbReference type="Pfam" id="PF00072">
    <property type="entry name" value="Response_reg"/>
    <property type="match status" value="1"/>
</dbReference>
<dbReference type="EC" id="2.7.13.3" evidence="2"/>
<dbReference type="InterPro" id="IPR011495">
    <property type="entry name" value="Sig_transdc_His_kin_sub2_dim/P"/>
</dbReference>
<evidence type="ECO:0000259" key="10">
    <source>
        <dbReference type="PROSITE" id="PS50109"/>
    </source>
</evidence>
<comment type="caution">
    <text evidence="12">The sequence shown here is derived from an EMBL/GenBank/DDBJ whole genome shotgun (WGS) entry which is preliminary data.</text>
</comment>
<dbReference type="InterPro" id="IPR011006">
    <property type="entry name" value="CheY-like_superfamily"/>
</dbReference>
<evidence type="ECO:0000256" key="8">
    <source>
        <dbReference type="PROSITE-ProRule" id="PRU00169"/>
    </source>
</evidence>
<evidence type="ECO:0000313" key="12">
    <source>
        <dbReference type="EMBL" id="MBB3880458.1"/>
    </source>
</evidence>
<keyword evidence="5" id="KW-0547">Nucleotide-binding</keyword>
<evidence type="ECO:0000256" key="1">
    <source>
        <dbReference type="ARBA" id="ARBA00000085"/>
    </source>
</evidence>
<dbReference type="PROSITE" id="PS50109">
    <property type="entry name" value="HIS_KIN"/>
    <property type="match status" value="1"/>
</dbReference>
<feature type="coiled-coil region" evidence="9">
    <location>
        <begin position="97"/>
        <end position="133"/>
    </location>
</feature>
<dbReference type="SMART" id="SM00448">
    <property type="entry name" value="REC"/>
    <property type="match status" value="1"/>
</dbReference>
<evidence type="ECO:0000256" key="2">
    <source>
        <dbReference type="ARBA" id="ARBA00012438"/>
    </source>
</evidence>
<dbReference type="EMBL" id="JACIDH010000016">
    <property type="protein sequence ID" value="MBB3880458.1"/>
    <property type="molecule type" value="Genomic_DNA"/>
</dbReference>
<name>A0A7W6ADX7_9SPHN</name>
<sequence>MTRALARRGWTVTGAASGAEGIALAGEGGFDLVAVDHYMPGLDGLETLSAINALPAPPPVVYVSGSDEGRIAVAALKAGAADYVVKAVGEDFFDLLAASFEQVLDRTRLERAKAEAEAELRASNARLEAMLSEVNHRVANSLQLVSAMIGLQKGVMTDAHAREALEDTQRRIRAIAQVHRRLYTANDVEQVDLRDYLGALVEELGESWSSDALPRTLTLTAEPIRVKTDRAVSIGVIVTELVTNACKYAYPGAAGEVRISVAQGDGHCLLAVEDDGCGMAADQKPQGTGLGAKLIRAMAQSLQTVVEYDPAHTGVRAVMRVPV</sequence>
<feature type="domain" description="Histidine kinase" evidence="10">
    <location>
        <begin position="133"/>
        <end position="323"/>
    </location>
</feature>
<keyword evidence="6 12" id="KW-0418">Kinase</keyword>
<evidence type="ECO:0000313" key="13">
    <source>
        <dbReference type="Proteomes" id="UP000538670"/>
    </source>
</evidence>